<evidence type="ECO:0000256" key="1">
    <source>
        <dbReference type="PIRSR" id="PIRSR605502-1"/>
    </source>
</evidence>
<dbReference type="InterPro" id="IPR005502">
    <property type="entry name" value="Ribosyl_crysJ1"/>
</dbReference>
<protein>
    <recommendedName>
        <fullName evidence="4">ADP-ribosylglycohydrolase</fullName>
    </recommendedName>
</protein>
<organism evidence="2 3">
    <name type="scientific">Dictyobacter vulcani</name>
    <dbReference type="NCBI Taxonomy" id="2607529"/>
    <lineage>
        <taxon>Bacteria</taxon>
        <taxon>Bacillati</taxon>
        <taxon>Chloroflexota</taxon>
        <taxon>Ktedonobacteria</taxon>
        <taxon>Ktedonobacterales</taxon>
        <taxon>Dictyobacteraceae</taxon>
        <taxon>Dictyobacter</taxon>
    </lineage>
</organism>
<comment type="caution">
    <text evidence="2">The sequence shown here is derived from an EMBL/GenBank/DDBJ whole genome shotgun (WGS) entry which is preliminary data.</text>
</comment>
<dbReference type="Proteomes" id="UP000326912">
    <property type="component" value="Unassembled WGS sequence"/>
</dbReference>
<feature type="binding site" evidence="1">
    <location>
        <position position="61"/>
    </location>
    <ligand>
        <name>Mg(2+)</name>
        <dbReference type="ChEBI" id="CHEBI:18420"/>
        <label>1</label>
    </ligand>
</feature>
<feature type="binding site" evidence="1">
    <location>
        <position position="303"/>
    </location>
    <ligand>
        <name>Mg(2+)</name>
        <dbReference type="ChEBI" id="CHEBI:18420"/>
        <label>1</label>
    </ligand>
</feature>
<evidence type="ECO:0000313" key="2">
    <source>
        <dbReference type="EMBL" id="GER90956.1"/>
    </source>
</evidence>
<dbReference type="PANTHER" id="PTHR16222">
    <property type="entry name" value="ADP-RIBOSYLGLYCOHYDROLASE"/>
    <property type="match status" value="1"/>
</dbReference>
<comment type="cofactor">
    <cofactor evidence="1">
        <name>Mg(2+)</name>
        <dbReference type="ChEBI" id="CHEBI:18420"/>
    </cofactor>
    <text evidence="1">Binds 2 magnesium ions per subunit.</text>
</comment>
<feature type="binding site" evidence="1">
    <location>
        <position position="62"/>
    </location>
    <ligand>
        <name>Mg(2+)</name>
        <dbReference type="ChEBI" id="CHEBI:18420"/>
        <label>1</label>
    </ligand>
</feature>
<dbReference type="Pfam" id="PF03747">
    <property type="entry name" value="ADP_ribosyl_GH"/>
    <property type="match status" value="1"/>
</dbReference>
<feature type="binding site" evidence="1">
    <location>
        <position position="305"/>
    </location>
    <ligand>
        <name>Mg(2+)</name>
        <dbReference type="ChEBI" id="CHEBI:18420"/>
        <label>2</label>
    </ligand>
</feature>
<dbReference type="AlphaFoldDB" id="A0A5J4L0G6"/>
<accession>A0A5J4L0G6</accession>
<evidence type="ECO:0008006" key="4">
    <source>
        <dbReference type="Google" id="ProtNLM"/>
    </source>
</evidence>
<gene>
    <name evidence="2" type="ORF">KDW_51180</name>
</gene>
<dbReference type="Gene3D" id="1.10.4080.10">
    <property type="entry name" value="ADP-ribosylation/Crystallin J1"/>
    <property type="match status" value="1"/>
</dbReference>
<feature type="binding site" evidence="1">
    <location>
        <position position="60"/>
    </location>
    <ligand>
        <name>Mg(2+)</name>
        <dbReference type="ChEBI" id="CHEBI:18420"/>
        <label>1</label>
    </ligand>
</feature>
<dbReference type="GO" id="GO:0046872">
    <property type="term" value="F:metal ion binding"/>
    <property type="evidence" value="ECO:0007669"/>
    <property type="project" value="UniProtKB-KW"/>
</dbReference>
<sequence>MQKPNDRVPRTQRAAGCLFGLAYGDALGADTEFLSLDEILRCYPPAGPHTLAATFPVRVTDDTQMALAVGEALLAAPRPYTVKTLEDPLRDAFIAWNESPENNRAPGMTCIQACDYLACGLPWYKATISHSKGCGANMRVAPVGLLQVGKDGVTTQSRAAIAQFQAALTHGHPTGLAAADLTAYAIADLVDGGSPLDLPERLIAYAQSQRTIYHHDWLGPLWRRSAAVKSPEAFIARGWDECLLVLERLRLAVQKMDRQSDPCLATGAAWIAEEALATGLFCFLMYPEDPVAAIQRAATSSGDSDSIACLAGAFVGTHLGFAAWPADWLQRIEYRQRLTRLADTLGA</sequence>
<keyword evidence="1" id="KW-0479">Metal-binding</keyword>
<feature type="binding site" evidence="1">
    <location>
        <position position="306"/>
    </location>
    <ligand>
        <name>Mg(2+)</name>
        <dbReference type="ChEBI" id="CHEBI:18420"/>
        <label>1</label>
    </ligand>
</feature>
<dbReference type="SUPFAM" id="SSF101478">
    <property type="entry name" value="ADP-ribosylglycohydrolase"/>
    <property type="match status" value="1"/>
</dbReference>
<dbReference type="InterPro" id="IPR050792">
    <property type="entry name" value="ADP-ribosylglycohydrolase"/>
</dbReference>
<name>A0A5J4L0G6_9CHLR</name>
<reference evidence="2 3" key="1">
    <citation type="submission" date="2019-10" db="EMBL/GenBank/DDBJ databases">
        <title>Dictyobacter vulcani sp. nov., within the class Ktedonobacteria, isolated from soil of volcanic Mt. Zao.</title>
        <authorList>
            <person name="Zheng Y."/>
            <person name="Wang C.M."/>
            <person name="Sakai Y."/>
            <person name="Abe K."/>
            <person name="Yokota A."/>
            <person name="Yabe S."/>
        </authorList>
    </citation>
    <scope>NUCLEOTIDE SEQUENCE [LARGE SCALE GENOMIC DNA]</scope>
    <source>
        <strain evidence="2 3">W12</strain>
    </source>
</reference>
<dbReference type="InterPro" id="IPR036705">
    <property type="entry name" value="Ribosyl_crysJ1_sf"/>
</dbReference>
<dbReference type="EMBL" id="BKZW01000003">
    <property type="protein sequence ID" value="GER90956.1"/>
    <property type="molecule type" value="Genomic_DNA"/>
</dbReference>
<dbReference type="PANTHER" id="PTHR16222:SF12">
    <property type="entry name" value="ADP-RIBOSYLGLYCOHYDROLASE-RELATED"/>
    <property type="match status" value="1"/>
</dbReference>
<keyword evidence="3" id="KW-1185">Reference proteome</keyword>
<proteinExistence type="predicted"/>
<dbReference type="RefSeq" id="WP_151758659.1">
    <property type="nucleotide sequence ID" value="NZ_BKZW01000003.1"/>
</dbReference>
<keyword evidence="1" id="KW-0460">Magnesium</keyword>
<evidence type="ECO:0000313" key="3">
    <source>
        <dbReference type="Proteomes" id="UP000326912"/>
    </source>
</evidence>